<proteinExistence type="predicted"/>
<feature type="compositionally biased region" description="Basic and acidic residues" evidence="1">
    <location>
        <begin position="62"/>
        <end position="91"/>
    </location>
</feature>
<organism evidence="2 3">
    <name type="scientific">Cohnella fermenti</name>
    <dbReference type="NCBI Taxonomy" id="2565925"/>
    <lineage>
        <taxon>Bacteria</taxon>
        <taxon>Bacillati</taxon>
        <taxon>Bacillota</taxon>
        <taxon>Bacilli</taxon>
        <taxon>Bacillales</taxon>
        <taxon>Paenibacillaceae</taxon>
        <taxon>Cohnella</taxon>
    </lineage>
</organism>
<evidence type="ECO:0000313" key="2">
    <source>
        <dbReference type="EMBL" id="THF72128.1"/>
    </source>
</evidence>
<dbReference type="Proteomes" id="UP000310636">
    <property type="component" value="Unassembled WGS sequence"/>
</dbReference>
<protein>
    <submittedName>
        <fullName evidence="2">Uncharacterized protein</fullName>
    </submittedName>
</protein>
<dbReference type="RefSeq" id="WP_136374137.1">
    <property type="nucleotide sequence ID" value="NZ_SSOB01000154.1"/>
</dbReference>
<evidence type="ECO:0000256" key="1">
    <source>
        <dbReference type="SAM" id="MobiDB-lite"/>
    </source>
</evidence>
<sequence length="121" mass="12803">MSRIQAELSRLTEIGQDVERMDRRAATVAKEVSTVGSRVEGAILARRGLSGRIGGSASGIGRIEKHRPGGADCRDADGRPDRADERERDGNDCLPGGCVRAGVQGWRRRMAIVYGAGGGNG</sequence>
<accession>A0A4S4BEQ9</accession>
<name>A0A4S4BEQ9_9BACL</name>
<comment type="caution">
    <text evidence="2">The sequence shown here is derived from an EMBL/GenBank/DDBJ whole genome shotgun (WGS) entry which is preliminary data.</text>
</comment>
<evidence type="ECO:0000313" key="3">
    <source>
        <dbReference type="Proteomes" id="UP000310636"/>
    </source>
</evidence>
<reference evidence="2 3" key="1">
    <citation type="submission" date="2019-04" db="EMBL/GenBank/DDBJ databases">
        <title>Cohnella sp. nov. isolated from preserved vegetables.</title>
        <authorList>
            <person name="Lin S.-Y."/>
            <person name="Hung M.-H."/>
            <person name="Young C.-C."/>
        </authorList>
    </citation>
    <scope>NUCLEOTIDE SEQUENCE [LARGE SCALE GENOMIC DNA]</scope>
    <source>
        <strain evidence="2 3">CC-MHH1044</strain>
    </source>
</reference>
<feature type="region of interest" description="Disordered" evidence="1">
    <location>
        <begin position="55"/>
        <end position="92"/>
    </location>
</feature>
<dbReference type="AlphaFoldDB" id="A0A4S4BEQ9"/>
<dbReference type="EMBL" id="SSOB01000154">
    <property type="protein sequence ID" value="THF72128.1"/>
    <property type="molecule type" value="Genomic_DNA"/>
</dbReference>
<keyword evidence="3" id="KW-1185">Reference proteome</keyword>
<gene>
    <name evidence="2" type="ORF">E6C55_33500</name>
</gene>